<dbReference type="STRING" id="1123272.SAMN02745824_2058"/>
<dbReference type="EMBL" id="FSQW01000002">
    <property type="protein sequence ID" value="SIN85772.1"/>
    <property type="molecule type" value="Genomic_DNA"/>
</dbReference>
<organism evidence="2 3">
    <name type="scientific">Parasphingorhabdus marina DSM 22363</name>
    <dbReference type="NCBI Taxonomy" id="1123272"/>
    <lineage>
        <taxon>Bacteria</taxon>
        <taxon>Pseudomonadati</taxon>
        <taxon>Pseudomonadota</taxon>
        <taxon>Alphaproteobacteria</taxon>
        <taxon>Sphingomonadales</taxon>
        <taxon>Sphingomonadaceae</taxon>
        <taxon>Parasphingorhabdus</taxon>
    </lineage>
</organism>
<keyword evidence="3" id="KW-1185">Reference proteome</keyword>
<dbReference type="Pfam" id="PF07238">
    <property type="entry name" value="PilZ"/>
    <property type="match status" value="1"/>
</dbReference>
<sequence length="140" mass="15869">MRRETGTGPKPDDPEAQNVFREPRLRKLVKIEILRDGRGPVDAFVRNLSSFGLCARSAEIPVSGETISIRKEGFGELRATVRWTSATEFGVQFAERINVDNFNFGQQNKDGHFVREIDNGHVWKGFKHEVSTRRPGLRSS</sequence>
<evidence type="ECO:0000313" key="3">
    <source>
        <dbReference type="Proteomes" id="UP000185192"/>
    </source>
</evidence>
<proteinExistence type="predicted"/>
<dbReference type="InterPro" id="IPR009875">
    <property type="entry name" value="PilZ_domain"/>
</dbReference>
<dbReference type="Proteomes" id="UP000185192">
    <property type="component" value="Unassembled WGS sequence"/>
</dbReference>
<protein>
    <submittedName>
        <fullName evidence="2">PilZ domain-containing protein</fullName>
    </submittedName>
</protein>
<dbReference type="AlphaFoldDB" id="A0A1N6ERP2"/>
<name>A0A1N6ERP2_9SPHN</name>
<accession>A0A1N6ERP2</accession>
<feature type="domain" description="PilZ" evidence="1">
    <location>
        <begin position="21"/>
        <end position="100"/>
    </location>
</feature>
<reference evidence="3" key="1">
    <citation type="submission" date="2016-11" db="EMBL/GenBank/DDBJ databases">
        <authorList>
            <person name="Varghese N."/>
            <person name="Submissions S."/>
        </authorList>
    </citation>
    <scope>NUCLEOTIDE SEQUENCE [LARGE SCALE GENOMIC DNA]</scope>
    <source>
        <strain evidence="3">DSM 22363</strain>
    </source>
</reference>
<evidence type="ECO:0000313" key="2">
    <source>
        <dbReference type="EMBL" id="SIN85772.1"/>
    </source>
</evidence>
<gene>
    <name evidence="2" type="ORF">SAMN02745824_2058</name>
</gene>
<dbReference type="GO" id="GO:0035438">
    <property type="term" value="F:cyclic-di-GMP binding"/>
    <property type="evidence" value="ECO:0007669"/>
    <property type="project" value="InterPro"/>
</dbReference>
<evidence type="ECO:0000259" key="1">
    <source>
        <dbReference type="Pfam" id="PF07238"/>
    </source>
</evidence>